<dbReference type="PROSITE" id="PS50005">
    <property type="entry name" value="TPR"/>
    <property type="match status" value="3"/>
</dbReference>
<evidence type="ECO:0000256" key="4">
    <source>
        <dbReference type="ARBA" id="ARBA00022679"/>
    </source>
</evidence>
<keyword evidence="3" id="KW-0597">Phosphoprotein</keyword>
<dbReference type="RefSeq" id="WP_308356137.1">
    <property type="nucleotide sequence ID" value="NZ_CP129970.2"/>
</dbReference>
<keyword evidence="6" id="KW-0418">Kinase</keyword>
<dbReference type="InterPro" id="IPR011990">
    <property type="entry name" value="TPR-like_helical_dom_sf"/>
</dbReference>
<evidence type="ECO:0000256" key="5">
    <source>
        <dbReference type="ARBA" id="ARBA00022741"/>
    </source>
</evidence>
<evidence type="ECO:0000259" key="12">
    <source>
        <dbReference type="PROSITE" id="PS50109"/>
    </source>
</evidence>
<keyword evidence="10" id="KW-0175">Coiled coil</keyword>
<feature type="repeat" description="TPR" evidence="9">
    <location>
        <begin position="185"/>
        <end position="218"/>
    </location>
</feature>
<dbReference type="InterPro" id="IPR011712">
    <property type="entry name" value="Sig_transdc_His_kin_sub3_dim/P"/>
</dbReference>
<dbReference type="SMART" id="SM00028">
    <property type="entry name" value="TPR"/>
    <property type="match status" value="4"/>
</dbReference>
<dbReference type="PROSITE" id="PS50109">
    <property type="entry name" value="HIS_KIN"/>
    <property type="match status" value="1"/>
</dbReference>
<dbReference type="CDD" id="cd16917">
    <property type="entry name" value="HATPase_UhpB-NarQ-NarX-like"/>
    <property type="match status" value="1"/>
</dbReference>
<proteinExistence type="predicted"/>
<reference evidence="13" key="1">
    <citation type="submission" date="2023-08" db="EMBL/GenBank/DDBJ databases">
        <title>Comparative genomics and taxonomic characterization of three novel marine species of genus Marivirga.</title>
        <authorList>
            <person name="Muhammad N."/>
            <person name="Kim S.-G."/>
        </authorList>
    </citation>
    <scope>NUCLEOTIDE SEQUENCE [LARGE SCALE GENOMIC DNA]</scope>
    <source>
        <strain evidence="13">ABR2-2</strain>
    </source>
</reference>
<protein>
    <recommendedName>
        <fullName evidence="2">histidine kinase</fullName>
        <ecNumber evidence="2">2.7.13.3</ecNumber>
    </recommendedName>
</protein>
<sequence>MRSLIIIWLLFIYSLNTICQKSENTFYEKAKSLRSRKEYDSSINYFLKAVELFKSNNDSLGISKSYNYLGINYNQTENKELALNYYYDAIRINKKLNYDRGLVSNYNNLGNYYNPSNIKLALEYYKAANKLIGNTKDRRKAIINMNIGTIYASKDTIFSNNDSAIYYYLNSLQSFNKIKDTFNIASIYHNLGVLYENEENLDASIKSYNKALELSKFLDNDYMVAQEYMSVGNILLKEKKYQESLDKYEKSLQLAKKVGDEYRKMHLYSNIVKVKMQLGEVQEASNFFEKFNNLRDSLYSTERMKEVKNLETKYETELKEAEIKEQQKAIEQKNFQKNLFLGLSFFLVLLVISTIWFFLQKQDYLKKLKNEEIANMKTEQELKELNAMMHGQEEERNRIASDLHDRLGARLSSIKLLFQSGQNGDSESLREKLLININEAIKETREISHNLSTDMLSRFGLETALKDIVRTINDAEKINADLSIYGLQKRLSLEIERNIYHIVLELINNTIKHAEAQQISIQISLVDDEINLFYEDDGKGFDVQNVVDSGLGMRSIYARINTINGAVYFNSKPGQGINVVMNIPVKEVEENIKSQNYKSKLA</sequence>
<comment type="catalytic activity">
    <reaction evidence="1">
        <text>ATP + protein L-histidine = ADP + protein N-phospho-L-histidine.</text>
        <dbReference type="EC" id="2.7.13.3"/>
    </reaction>
</comment>
<organism evidence="13 14">
    <name type="scientific">Marivirga arenosa</name>
    <dbReference type="NCBI Taxonomy" id="3059076"/>
    <lineage>
        <taxon>Bacteria</taxon>
        <taxon>Pseudomonadati</taxon>
        <taxon>Bacteroidota</taxon>
        <taxon>Cytophagia</taxon>
        <taxon>Cytophagales</taxon>
        <taxon>Marivirgaceae</taxon>
        <taxon>Marivirga</taxon>
    </lineage>
</organism>
<feature type="repeat" description="TPR" evidence="9">
    <location>
        <begin position="63"/>
        <end position="96"/>
    </location>
</feature>
<dbReference type="GO" id="GO:0046983">
    <property type="term" value="F:protein dimerization activity"/>
    <property type="evidence" value="ECO:0007669"/>
    <property type="project" value="InterPro"/>
</dbReference>
<evidence type="ECO:0000313" key="14">
    <source>
        <dbReference type="Proteomes" id="UP001244443"/>
    </source>
</evidence>
<feature type="coiled-coil region" evidence="10">
    <location>
        <begin position="361"/>
        <end position="402"/>
    </location>
</feature>
<evidence type="ECO:0000256" key="11">
    <source>
        <dbReference type="SAM" id="Phobius"/>
    </source>
</evidence>
<dbReference type="EMBL" id="CP129970">
    <property type="protein sequence ID" value="WMN06342.1"/>
    <property type="molecule type" value="Genomic_DNA"/>
</dbReference>
<evidence type="ECO:0000256" key="2">
    <source>
        <dbReference type="ARBA" id="ARBA00012438"/>
    </source>
</evidence>
<keyword evidence="7" id="KW-0067">ATP-binding</keyword>
<keyword evidence="11" id="KW-0472">Membrane</keyword>
<keyword evidence="8" id="KW-0902">Two-component regulatory system</keyword>
<dbReference type="Pfam" id="PF07730">
    <property type="entry name" value="HisKA_3"/>
    <property type="match status" value="1"/>
</dbReference>
<dbReference type="AlphaFoldDB" id="A0AA51N4Y4"/>
<dbReference type="Pfam" id="PF02518">
    <property type="entry name" value="HATPase_c"/>
    <property type="match status" value="1"/>
</dbReference>
<keyword evidence="11" id="KW-1133">Transmembrane helix</keyword>
<evidence type="ECO:0000256" key="8">
    <source>
        <dbReference type="ARBA" id="ARBA00023012"/>
    </source>
</evidence>
<dbReference type="PANTHER" id="PTHR24421">
    <property type="entry name" value="NITRATE/NITRITE SENSOR PROTEIN NARX-RELATED"/>
    <property type="match status" value="1"/>
</dbReference>
<evidence type="ECO:0000256" key="3">
    <source>
        <dbReference type="ARBA" id="ARBA00022553"/>
    </source>
</evidence>
<evidence type="ECO:0000256" key="1">
    <source>
        <dbReference type="ARBA" id="ARBA00000085"/>
    </source>
</evidence>
<dbReference type="EC" id="2.7.13.3" evidence="2"/>
<dbReference type="GO" id="GO:0000155">
    <property type="term" value="F:phosphorelay sensor kinase activity"/>
    <property type="evidence" value="ECO:0007669"/>
    <property type="project" value="InterPro"/>
</dbReference>
<dbReference type="Pfam" id="PF13424">
    <property type="entry name" value="TPR_12"/>
    <property type="match status" value="1"/>
</dbReference>
<keyword evidence="9" id="KW-0802">TPR repeat</keyword>
<feature type="repeat" description="TPR" evidence="9">
    <location>
        <begin position="225"/>
        <end position="258"/>
    </location>
</feature>
<evidence type="ECO:0000256" key="10">
    <source>
        <dbReference type="SAM" id="Coils"/>
    </source>
</evidence>
<dbReference type="InterPro" id="IPR019734">
    <property type="entry name" value="TPR_rpt"/>
</dbReference>
<dbReference type="SUPFAM" id="SSF48452">
    <property type="entry name" value="TPR-like"/>
    <property type="match status" value="2"/>
</dbReference>
<keyword evidence="5" id="KW-0547">Nucleotide-binding</keyword>
<keyword evidence="11" id="KW-0812">Transmembrane</keyword>
<gene>
    <name evidence="13" type="ORF">QYS48_32260</name>
</gene>
<name>A0AA51N4Y4_9BACT</name>
<dbReference type="GO" id="GO:0005524">
    <property type="term" value="F:ATP binding"/>
    <property type="evidence" value="ECO:0007669"/>
    <property type="project" value="UniProtKB-KW"/>
</dbReference>
<keyword evidence="14" id="KW-1185">Reference proteome</keyword>
<keyword evidence="4" id="KW-0808">Transferase</keyword>
<dbReference type="InterPro" id="IPR005467">
    <property type="entry name" value="His_kinase_dom"/>
</dbReference>
<dbReference type="SMART" id="SM00387">
    <property type="entry name" value="HATPase_c"/>
    <property type="match status" value="1"/>
</dbReference>
<dbReference type="Gene3D" id="1.20.5.1930">
    <property type="match status" value="1"/>
</dbReference>
<dbReference type="SUPFAM" id="SSF55874">
    <property type="entry name" value="ATPase domain of HSP90 chaperone/DNA topoisomerase II/histidine kinase"/>
    <property type="match status" value="1"/>
</dbReference>
<dbReference type="GO" id="GO:0016020">
    <property type="term" value="C:membrane"/>
    <property type="evidence" value="ECO:0007669"/>
    <property type="project" value="InterPro"/>
</dbReference>
<evidence type="ECO:0000313" key="13">
    <source>
        <dbReference type="EMBL" id="WMN06342.1"/>
    </source>
</evidence>
<dbReference type="Gene3D" id="3.30.565.10">
    <property type="entry name" value="Histidine kinase-like ATPase, C-terminal domain"/>
    <property type="match status" value="1"/>
</dbReference>
<accession>A0AA51N4Y4</accession>
<feature type="transmembrane region" description="Helical" evidence="11">
    <location>
        <begin position="339"/>
        <end position="359"/>
    </location>
</feature>
<dbReference type="Gene3D" id="1.25.40.10">
    <property type="entry name" value="Tetratricopeptide repeat domain"/>
    <property type="match status" value="1"/>
</dbReference>
<dbReference type="InterPro" id="IPR036890">
    <property type="entry name" value="HATPase_C_sf"/>
</dbReference>
<evidence type="ECO:0000256" key="9">
    <source>
        <dbReference type="PROSITE-ProRule" id="PRU00339"/>
    </source>
</evidence>
<dbReference type="InterPro" id="IPR050482">
    <property type="entry name" value="Sensor_HK_TwoCompSys"/>
</dbReference>
<evidence type="ECO:0000256" key="6">
    <source>
        <dbReference type="ARBA" id="ARBA00022777"/>
    </source>
</evidence>
<dbReference type="InterPro" id="IPR003594">
    <property type="entry name" value="HATPase_dom"/>
</dbReference>
<dbReference type="Pfam" id="PF13181">
    <property type="entry name" value="TPR_8"/>
    <property type="match status" value="1"/>
</dbReference>
<feature type="domain" description="Histidine kinase" evidence="12">
    <location>
        <begin position="398"/>
        <end position="587"/>
    </location>
</feature>
<evidence type="ECO:0000256" key="7">
    <source>
        <dbReference type="ARBA" id="ARBA00022840"/>
    </source>
</evidence>
<dbReference type="PANTHER" id="PTHR24421:SF10">
    <property type="entry name" value="NITRATE_NITRITE SENSOR PROTEIN NARQ"/>
    <property type="match status" value="1"/>
</dbReference>
<dbReference type="Proteomes" id="UP001244443">
    <property type="component" value="Chromosome"/>
</dbReference>